<dbReference type="PANTHER" id="PTHR14167">
    <property type="entry name" value="SH3 DOMAIN-CONTAINING"/>
    <property type="match status" value="1"/>
</dbReference>
<dbReference type="AlphaFoldDB" id="A0A8J2RPT2"/>
<evidence type="ECO:0000256" key="2">
    <source>
        <dbReference type="ARBA" id="ARBA00022443"/>
    </source>
</evidence>
<keyword evidence="2 5" id="KW-0728">SH3 domain</keyword>
<proteinExistence type="predicted"/>
<evidence type="ECO:0000256" key="5">
    <source>
        <dbReference type="PROSITE-ProRule" id="PRU00192"/>
    </source>
</evidence>
<dbReference type="FunFam" id="2.30.30.40:FF:000001">
    <property type="entry name" value="Sorbin and SH3 domain-containing protein 1 isoform 2"/>
    <property type="match status" value="1"/>
</dbReference>
<keyword evidence="10" id="KW-1185">Reference proteome</keyword>
<dbReference type="CDD" id="cd11782">
    <property type="entry name" value="SH3_Sorbs_2"/>
    <property type="match status" value="1"/>
</dbReference>
<feature type="domain" description="SoHo" evidence="8">
    <location>
        <begin position="373"/>
        <end position="436"/>
    </location>
</feature>
<feature type="compositionally biased region" description="Basic and acidic residues" evidence="6">
    <location>
        <begin position="88"/>
        <end position="103"/>
    </location>
</feature>
<protein>
    <recommendedName>
        <fullName evidence="11">Sorbin and SH3 domain-containing protein 1</fullName>
    </recommendedName>
</protein>
<sequence>MVHRTGSSSSLLSTPYLASSPKPGVWSPGQQQASPPERDSNNHQHQRQSQQQQQQQQQQPVSSISSGSQQQPPPPPIWIPSSQQPSPKTERKEFRPVRLEALKKQASAQQTQQQQQQPQQREGDKKPPGIVVGNGTKPSAPTSLPPFATTITSTAAQSHGPLSSSYTPAANSNTYSSYLYPSSWDNQRSGQNAAPFGNNSANSTPINTPASEHSVLTSTSTNFSALSWDRRTNGGSTYSGGSGTTTPTPSLPLLLPGTSSTPTSHLPKVPNATVTLLQKAREGQLPKGAAYLDSPKQGERSSNRLGQPPPPQQQLYRSPYEQVYSIQREYSVLPTSTSSGAGVSHQPDENSQQPAASCSSSSTQPQETRKFVDLTANKFSGVGPVSNEGVPIALRSGIREEDHHHWYRRMYESLHRAGGPGDYVTVRYKPGRGRGGGYQSEPDQNRYDYDSDAGRYATLDRRRQRIHNDSESNSGSPSRITNHESESYRYQPGRIEDYEPGIRSSITQPQPVKQSPKISIPSKSFTNFALKESGYESDSQLVFRRRFPADSVEGGTGQTTPATDPQEQRLWYRDIQRGGEVPLHGLRKQQPDRPQVGQDGDGVLDAQHAPGAAHRFAESEVTIHYRSPIRNLQQSGQQQTEIDEEELRQMQAEHMRRVYEQERRRKYIQELEDIESRRHMDNFTPLMKSPIPLNRYDDFMDDQPVPMGRSGSQNQPQRDRTPEPKIVARGLYNFVAQNARELSFQKGDIIFIRRQIDKNWYEGEHNAMVGIFPVNYVEIIPYDGVRLTNRKPSEGKGRVKFNFVAQTPIELSLVKGELVIVTRQVDEHWLEGRIGQRRGIFPITYVDIIQPCSSPPSNQSVKTPTTSGTALITNGSLRSTHNYQQMRNQQPQHFSMQPKMSPANATSQHQYRTAPAQYNKPSSLMVDTRSDPVLYRALYTYAPQNDDELELQESDMICVLEKCDDGWYVGTSQRTGLFGTFPGNYVERV</sequence>
<feature type="region of interest" description="Disordered" evidence="6">
    <location>
        <begin position="582"/>
        <end position="601"/>
    </location>
</feature>
<keyword evidence="3" id="KW-0677">Repeat</keyword>
<gene>
    <name evidence="9" type="ORF">DGAL_LOCUS9619</name>
</gene>
<feature type="region of interest" description="Disordered" evidence="6">
    <location>
        <begin position="284"/>
        <end position="317"/>
    </location>
</feature>
<accession>A0A8J2RPT2</accession>
<dbReference type="InterPro" id="IPR050384">
    <property type="entry name" value="Endophilin_SH3RF"/>
</dbReference>
<feature type="compositionally biased region" description="Low complexity" evidence="6">
    <location>
        <begin position="244"/>
        <end position="267"/>
    </location>
</feature>
<evidence type="ECO:0000256" key="6">
    <source>
        <dbReference type="SAM" id="MobiDB-lite"/>
    </source>
</evidence>
<dbReference type="SMART" id="SM00459">
    <property type="entry name" value="Sorb"/>
    <property type="match status" value="1"/>
</dbReference>
<evidence type="ECO:0000313" key="10">
    <source>
        <dbReference type="Proteomes" id="UP000789390"/>
    </source>
</evidence>
<dbReference type="Pfam" id="PF00018">
    <property type="entry name" value="SH3_1"/>
    <property type="match status" value="1"/>
</dbReference>
<evidence type="ECO:0000256" key="3">
    <source>
        <dbReference type="ARBA" id="ARBA00022737"/>
    </source>
</evidence>
<comment type="caution">
    <text evidence="9">The sequence shown here is derived from an EMBL/GenBank/DDBJ whole genome shotgun (WGS) entry which is preliminary data.</text>
</comment>
<feature type="compositionally biased region" description="Polar residues" evidence="6">
    <location>
        <begin position="885"/>
        <end position="895"/>
    </location>
</feature>
<comment type="subcellular location">
    <subcellularLocation>
        <location evidence="1">Cell junction</location>
    </subcellularLocation>
</comment>
<dbReference type="InterPro" id="IPR036028">
    <property type="entry name" value="SH3-like_dom_sf"/>
</dbReference>
<evidence type="ECO:0000256" key="1">
    <source>
        <dbReference type="ARBA" id="ARBA00004282"/>
    </source>
</evidence>
<dbReference type="PROSITE" id="PS50831">
    <property type="entry name" value="SOHO"/>
    <property type="match status" value="1"/>
</dbReference>
<dbReference type="Pfam" id="PF14604">
    <property type="entry name" value="SH3_9"/>
    <property type="match status" value="1"/>
</dbReference>
<dbReference type="SUPFAM" id="SSF50044">
    <property type="entry name" value="SH3-domain"/>
    <property type="match status" value="3"/>
</dbReference>
<evidence type="ECO:0000259" key="7">
    <source>
        <dbReference type="PROSITE" id="PS50002"/>
    </source>
</evidence>
<feature type="compositionally biased region" description="Polar residues" evidence="6">
    <location>
        <begin position="471"/>
        <end position="480"/>
    </location>
</feature>
<feature type="compositionally biased region" description="Polar residues" evidence="6">
    <location>
        <begin position="149"/>
        <end position="225"/>
    </location>
</feature>
<feature type="compositionally biased region" description="Basic and acidic residues" evidence="6">
    <location>
        <begin position="443"/>
        <end position="470"/>
    </location>
</feature>
<dbReference type="InterPro" id="IPR003127">
    <property type="entry name" value="SoHo_dom"/>
</dbReference>
<feature type="domain" description="SH3" evidence="7">
    <location>
        <begin position="792"/>
        <end position="851"/>
    </location>
</feature>
<feature type="domain" description="SH3" evidence="7">
    <location>
        <begin position="723"/>
        <end position="782"/>
    </location>
</feature>
<evidence type="ECO:0000256" key="4">
    <source>
        <dbReference type="ARBA" id="ARBA00022949"/>
    </source>
</evidence>
<reference evidence="9" key="1">
    <citation type="submission" date="2021-11" db="EMBL/GenBank/DDBJ databases">
        <authorList>
            <person name="Schell T."/>
        </authorList>
    </citation>
    <scope>NUCLEOTIDE SEQUENCE</scope>
    <source>
        <strain evidence="9">M5</strain>
    </source>
</reference>
<dbReference type="PANTHER" id="PTHR14167:SF116">
    <property type="entry name" value="CAP, ISOFORM AC"/>
    <property type="match status" value="1"/>
</dbReference>
<dbReference type="CDD" id="cd11780">
    <property type="entry name" value="SH3_Sorbs_3"/>
    <property type="match status" value="1"/>
</dbReference>
<dbReference type="OrthoDB" id="19092at2759"/>
<feature type="compositionally biased region" description="Low complexity" evidence="6">
    <location>
        <begin position="351"/>
        <end position="366"/>
    </location>
</feature>
<name>A0A8J2RPT2_9CRUS</name>
<dbReference type="Pfam" id="PF07653">
    <property type="entry name" value="SH3_2"/>
    <property type="match status" value="1"/>
</dbReference>
<feature type="region of interest" description="Disordered" evidence="6">
    <location>
        <begin position="885"/>
        <end position="907"/>
    </location>
</feature>
<feature type="compositionally biased region" description="Low complexity" evidence="6">
    <location>
        <begin position="109"/>
        <end position="120"/>
    </location>
</feature>
<dbReference type="Gene3D" id="2.30.30.40">
    <property type="entry name" value="SH3 Domains"/>
    <property type="match status" value="3"/>
</dbReference>
<evidence type="ECO:0000313" key="9">
    <source>
        <dbReference type="EMBL" id="CAH0106464.1"/>
    </source>
</evidence>
<feature type="domain" description="SH3" evidence="7">
    <location>
        <begin position="930"/>
        <end position="989"/>
    </location>
</feature>
<dbReference type="PROSITE" id="PS50002">
    <property type="entry name" value="SH3"/>
    <property type="match status" value="3"/>
</dbReference>
<dbReference type="Proteomes" id="UP000789390">
    <property type="component" value="Unassembled WGS sequence"/>
</dbReference>
<dbReference type="EMBL" id="CAKKLH010000223">
    <property type="protein sequence ID" value="CAH0106464.1"/>
    <property type="molecule type" value="Genomic_DNA"/>
</dbReference>
<feature type="region of interest" description="Disordered" evidence="6">
    <location>
        <begin position="699"/>
        <end position="723"/>
    </location>
</feature>
<dbReference type="SMART" id="SM00326">
    <property type="entry name" value="SH3"/>
    <property type="match status" value="3"/>
</dbReference>
<feature type="region of interest" description="Disordered" evidence="6">
    <location>
        <begin position="335"/>
        <end position="367"/>
    </location>
</feature>
<feature type="region of interest" description="Disordered" evidence="6">
    <location>
        <begin position="417"/>
        <end position="493"/>
    </location>
</feature>
<dbReference type="PRINTS" id="PR00499">
    <property type="entry name" value="P67PHOX"/>
</dbReference>
<evidence type="ECO:0008006" key="11">
    <source>
        <dbReference type="Google" id="ProtNLM"/>
    </source>
</evidence>
<evidence type="ECO:0000259" key="8">
    <source>
        <dbReference type="PROSITE" id="PS50831"/>
    </source>
</evidence>
<feature type="compositionally biased region" description="Polar residues" evidence="6">
    <location>
        <begin position="1"/>
        <end position="17"/>
    </location>
</feature>
<feature type="region of interest" description="Disordered" evidence="6">
    <location>
        <begin position="1"/>
        <end position="269"/>
    </location>
</feature>
<dbReference type="GO" id="GO:0070161">
    <property type="term" value="C:anchoring junction"/>
    <property type="evidence" value="ECO:0007669"/>
    <property type="project" value="UniProtKB-SubCell"/>
</dbReference>
<feature type="compositionally biased region" description="Low complexity" evidence="6">
    <location>
        <begin position="47"/>
        <end position="70"/>
    </location>
</feature>
<dbReference type="InterPro" id="IPR001452">
    <property type="entry name" value="SH3_domain"/>
</dbReference>
<keyword evidence="4" id="KW-0965">Cell junction</keyword>
<dbReference type="CDD" id="cd11781">
    <property type="entry name" value="SH3_Sorbs_1"/>
    <property type="match status" value="1"/>
</dbReference>
<organism evidence="9 10">
    <name type="scientific">Daphnia galeata</name>
    <dbReference type="NCBI Taxonomy" id="27404"/>
    <lineage>
        <taxon>Eukaryota</taxon>
        <taxon>Metazoa</taxon>
        <taxon>Ecdysozoa</taxon>
        <taxon>Arthropoda</taxon>
        <taxon>Crustacea</taxon>
        <taxon>Branchiopoda</taxon>
        <taxon>Diplostraca</taxon>
        <taxon>Cladocera</taxon>
        <taxon>Anomopoda</taxon>
        <taxon>Daphniidae</taxon>
        <taxon>Daphnia</taxon>
    </lineage>
</organism>